<keyword evidence="5 6" id="KW-0408">Iron</keyword>
<dbReference type="Pfam" id="PF00034">
    <property type="entry name" value="Cytochrom_C"/>
    <property type="match status" value="1"/>
</dbReference>
<sequence length="950" mass="103521">MNNFTMGKLMRLLMLSCVALWSFQGNAQAPDENRFVKSVLMEKLDEPMEMVFLPDGRILFVERKGDVKQYNPSTKETKVIGHIVVNTKYKNRVGMVREAEEGLMGIAVDPNFKVNHWLYLYYAHPTESKHILVRMELKGEELLVDQQKVVLEVPTQREECCHTGGGMVFDKSGNLFLTVGNNTSNSNSDGYAPIDERAGQAYWDDQRGAANTNNLLGKILRIHPEKDGSYTIPKGNLFPVGTPKTRPEIYTMGHRNPWRVSIDSKTGYIYWGEVGPDASVDSDRGPRGYDEFNQAKGPGFFGWPYFIGDNKAYADYNFENSTVGPRFNPAKPLNESPNNDGLKELPAAQKAFIWYPYGTSEEFPLVGASGRSATGGPVYHRSDFPTTAKRAFPSYYEGKWLIVEFMRGWIMSVTLDENGNYKSMERFLPNQSFGSAIDMKFSPDGDLYVLEYGSAWFRGNDNARLVKIEYQGGNRKPSVEVSAGKLSGALPFKTKLSSEGTKDYDGDKLTYTWTVKNQGKVVKTLTGESPELALNQAGKYQVVLKATDPKGLSNTASLEVQVGNESPKVDIVVPSGNKSFYFPGQKLAYQIQVEDKEDGVLGKGIASESVAATIDYIASGYDPIEMSQSHRKADSDLFASVGLKLINQSDCKSCHLPNVRSVGPSYQEVAAKYKGQNVVEQLSAKIISGGMGVWGEHAMSAHPQISKADAKSMVNYILSLGDKKANNNIPLAGEIDAVVPKENVGSKGVFVVRATYLDKGNSKIAPAQSEKWLLLRHPSLDPEKADLRFGIQQLITPARATNMVGQNPYIAYKQLDLTGIKSMDIAASAQARTNASGGVIEIRLDSPTGTLIGKTTPIAVSQATGFGPPPAAANTQQKGAPLGTPTTAPTPAAGAPAGQGGGQRRMGGPAPVKVDIQPVSGTHDVYFVAVNPQTAPQQIVVQISGIEVKQ</sequence>
<feature type="compositionally biased region" description="Low complexity" evidence="7">
    <location>
        <begin position="879"/>
        <end position="896"/>
    </location>
</feature>
<keyword evidence="2 6" id="KW-0349">Heme</keyword>
<dbReference type="InterPro" id="IPR011042">
    <property type="entry name" value="6-blade_b-propeller_TolB-like"/>
</dbReference>
<dbReference type="PROSITE" id="PS50093">
    <property type="entry name" value="PKD"/>
    <property type="match status" value="1"/>
</dbReference>
<dbReference type="SUPFAM" id="SSF49299">
    <property type="entry name" value="PKD domain"/>
    <property type="match status" value="1"/>
</dbReference>
<organism evidence="11 12">
    <name type="scientific">Aquirufa ecclesiirivi</name>
    <dbReference type="NCBI Taxonomy" id="2715124"/>
    <lineage>
        <taxon>Bacteria</taxon>
        <taxon>Pseudomonadati</taxon>
        <taxon>Bacteroidota</taxon>
        <taxon>Cytophagia</taxon>
        <taxon>Cytophagales</taxon>
        <taxon>Flectobacillaceae</taxon>
        <taxon>Aquirufa</taxon>
    </lineage>
</organism>
<evidence type="ECO:0000256" key="5">
    <source>
        <dbReference type="ARBA" id="ARBA00023004"/>
    </source>
</evidence>
<dbReference type="InterPro" id="IPR009056">
    <property type="entry name" value="Cyt_c-like_dom"/>
</dbReference>
<dbReference type="PROSITE" id="PS51007">
    <property type="entry name" value="CYTC"/>
    <property type="match status" value="1"/>
</dbReference>
<keyword evidence="3 6" id="KW-0479">Metal-binding</keyword>
<dbReference type="Proteomes" id="UP001321186">
    <property type="component" value="Unassembled WGS sequence"/>
</dbReference>
<evidence type="ECO:0000256" key="2">
    <source>
        <dbReference type="ARBA" id="ARBA00022617"/>
    </source>
</evidence>
<feature type="signal peptide" evidence="8">
    <location>
        <begin position="1"/>
        <end position="27"/>
    </location>
</feature>
<comment type="caution">
    <text evidence="11">The sequence shown here is derived from an EMBL/GenBank/DDBJ whole genome shotgun (WGS) entry which is preliminary data.</text>
</comment>
<dbReference type="Gene3D" id="1.10.760.10">
    <property type="entry name" value="Cytochrome c-like domain"/>
    <property type="match status" value="1"/>
</dbReference>
<dbReference type="SMART" id="SM00089">
    <property type="entry name" value="PKD"/>
    <property type="match status" value="1"/>
</dbReference>
<dbReference type="SUPFAM" id="SSF50952">
    <property type="entry name" value="Soluble quinoprotein glucose dehydrogenase"/>
    <property type="match status" value="1"/>
</dbReference>
<reference evidence="11 12" key="1">
    <citation type="submission" date="2020-03" db="EMBL/GenBank/DDBJ databases">
        <authorList>
            <person name="Pitt A."/>
            <person name="Hahn M.W."/>
        </authorList>
    </citation>
    <scope>NUCLEOTIDE SEQUENCE [LARGE SCALE GENOMIC DNA]</scope>
    <source>
        <strain evidence="11 12">5A-MARBSE</strain>
    </source>
</reference>
<dbReference type="InterPro" id="IPR035986">
    <property type="entry name" value="PKD_dom_sf"/>
</dbReference>
<keyword evidence="8" id="KW-0732">Signal</keyword>
<feature type="chain" id="PRO_5046862025" evidence="8">
    <location>
        <begin position="28"/>
        <end position="950"/>
    </location>
</feature>
<dbReference type="PANTHER" id="PTHR19328:SF75">
    <property type="entry name" value="ALDOSE SUGAR DEHYDROGENASE YLII"/>
    <property type="match status" value="1"/>
</dbReference>
<evidence type="ECO:0000259" key="10">
    <source>
        <dbReference type="PROSITE" id="PS51007"/>
    </source>
</evidence>
<dbReference type="EMBL" id="JAANOH010000003">
    <property type="protein sequence ID" value="MCZ2475412.1"/>
    <property type="molecule type" value="Genomic_DNA"/>
</dbReference>
<feature type="domain" description="Cytochrome c" evidence="10">
    <location>
        <begin position="637"/>
        <end position="721"/>
    </location>
</feature>
<dbReference type="InterPro" id="IPR000601">
    <property type="entry name" value="PKD_dom"/>
</dbReference>
<evidence type="ECO:0000256" key="1">
    <source>
        <dbReference type="ARBA" id="ARBA00022448"/>
    </source>
</evidence>
<evidence type="ECO:0000313" key="11">
    <source>
        <dbReference type="EMBL" id="MCZ2475412.1"/>
    </source>
</evidence>
<dbReference type="InterPro" id="IPR002324">
    <property type="entry name" value="Cyt_c_ID"/>
</dbReference>
<evidence type="ECO:0000313" key="12">
    <source>
        <dbReference type="Proteomes" id="UP001321186"/>
    </source>
</evidence>
<evidence type="ECO:0000256" key="8">
    <source>
        <dbReference type="SAM" id="SignalP"/>
    </source>
</evidence>
<keyword evidence="1" id="KW-0813">Transport</keyword>
<dbReference type="InterPro" id="IPR022409">
    <property type="entry name" value="PKD/Chitinase_dom"/>
</dbReference>
<name>A0ABT4JGL3_9BACT</name>
<dbReference type="InterPro" id="IPR011041">
    <property type="entry name" value="Quinoprot_gluc/sorb_DH_b-prop"/>
</dbReference>
<dbReference type="Pfam" id="PF07995">
    <property type="entry name" value="GSDH"/>
    <property type="match status" value="1"/>
</dbReference>
<proteinExistence type="predicted"/>
<gene>
    <name evidence="11" type="ORF">G9H61_08145</name>
</gene>
<evidence type="ECO:0000256" key="4">
    <source>
        <dbReference type="ARBA" id="ARBA00022982"/>
    </source>
</evidence>
<dbReference type="SUPFAM" id="SSF46626">
    <property type="entry name" value="Cytochrome c"/>
    <property type="match status" value="1"/>
</dbReference>
<evidence type="ECO:0000259" key="9">
    <source>
        <dbReference type="PROSITE" id="PS50093"/>
    </source>
</evidence>
<evidence type="ECO:0000256" key="6">
    <source>
        <dbReference type="PROSITE-ProRule" id="PRU00433"/>
    </source>
</evidence>
<feature type="domain" description="PKD" evidence="9">
    <location>
        <begin position="506"/>
        <end position="562"/>
    </location>
</feature>
<dbReference type="Pfam" id="PF00801">
    <property type="entry name" value="PKD"/>
    <property type="match status" value="1"/>
</dbReference>
<protein>
    <submittedName>
        <fullName evidence="11">PKD domain-containing protein</fullName>
    </submittedName>
</protein>
<dbReference type="PANTHER" id="PTHR19328">
    <property type="entry name" value="HEDGEHOG-INTERACTING PROTEIN"/>
    <property type="match status" value="1"/>
</dbReference>
<dbReference type="CDD" id="cd04084">
    <property type="entry name" value="CBM6_xylanase-like"/>
    <property type="match status" value="1"/>
</dbReference>
<dbReference type="InterPro" id="IPR036909">
    <property type="entry name" value="Cyt_c-like_dom_sf"/>
</dbReference>
<keyword evidence="4" id="KW-0249">Electron transport</keyword>
<dbReference type="Gene3D" id="2.60.120.260">
    <property type="entry name" value="Galactose-binding domain-like"/>
    <property type="match status" value="1"/>
</dbReference>
<evidence type="ECO:0000256" key="7">
    <source>
        <dbReference type="SAM" id="MobiDB-lite"/>
    </source>
</evidence>
<keyword evidence="12" id="KW-1185">Reference proteome</keyword>
<dbReference type="Gene3D" id="2.120.10.30">
    <property type="entry name" value="TolB, C-terminal domain"/>
    <property type="match status" value="1"/>
</dbReference>
<dbReference type="PRINTS" id="PR00606">
    <property type="entry name" value="CYTCHROMECID"/>
</dbReference>
<feature type="region of interest" description="Disordered" evidence="7">
    <location>
        <begin position="861"/>
        <end position="910"/>
    </location>
</feature>
<dbReference type="CDD" id="cd00146">
    <property type="entry name" value="PKD"/>
    <property type="match status" value="1"/>
</dbReference>
<dbReference type="Gene3D" id="2.60.40.10">
    <property type="entry name" value="Immunoglobulins"/>
    <property type="match status" value="1"/>
</dbReference>
<accession>A0ABT4JGL3</accession>
<dbReference type="InterPro" id="IPR013783">
    <property type="entry name" value="Ig-like_fold"/>
</dbReference>
<evidence type="ECO:0000256" key="3">
    <source>
        <dbReference type="ARBA" id="ARBA00022723"/>
    </source>
</evidence>
<dbReference type="InterPro" id="IPR012938">
    <property type="entry name" value="Glc/Sorbosone_DH"/>
</dbReference>
<dbReference type="RefSeq" id="WP_269010163.1">
    <property type="nucleotide sequence ID" value="NZ_JAANOH010000003.1"/>
</dbReference>